<sequence>MAVLTNFCCVNHSFWCFIANLKKESRCFYFRFLCSVIQAKAGSRFSGFGSSVKFLRLFVFGFPLVRE</sequence>
<name>I4E723_NEIME</name>
<reference evidence="1" key="1">
    <citation type="submission" date="2011-03" db="EMBL/GenBank/DDBJ databases">
        <title>Draft genome of Neisseria meningitidis strain alpha522.</title>
        <authorList>
            <person name="Schoen C."/>
            <person name="Blom J."/>
        </authorList>
    </citation>
    <scope>NUCLEOTIDE SEQUENCE</scope>
    <source>
        <strain evidence="1">Alpha522</strain>
    </source>
</reference>
<gene>
    <name evidence="1" type="ORF">NMALPHA522_1600</name>
</gene>
<proteinExistence type="predicted"/>
<accession>I4E723</accession>
<dbReference type="AlphaFoldDB" id="I4E723"/>
<dbReference type="EMBL" id="FR845715">
    <property type="protein sequence ID" value="CCA45141.1"/>
    <property type="molecule type" value="Genomic_DNA"/>
</dbReference>
<organism evidence="1">
    <name type="scientific">Neisseria meningitidis alpha522</name>
    <dbReference type="NCBI Taxonomy" id="996307"/>
    <lineage>
        <taxon>Bacteria</taxon>
        <taxon>Pseudomonadati</taxon>
        <taxon>Pseudomonadota</taxon>
        <taxon>Betaproteobacteria</taxon>
        <taxon>Neisseriales</taxon>
        <taxon>Neisseriaceae</taxon>
        <taxon>Neisseria</taxon>
    </lineage>
</organism>
<protein>
    <submittedName>
        <fullName evidence="1">Uncharacterized protein</fullName>
    </submittedName>
</protein>
<evidence type="ECO:0000313" key="1">
    <source>
        <dbReference type="EMBL" id="CCA45141.1"/>
    </source>
</evidence>